<dbReference type="RefSeq" id="WP_380106361.1">
    <property type="nucleotide sequence ID" value="NZ_JBHSIH010000001.1"/>
</dbReference>
<dbReference type="SUPFAM" id="SSF110997">
    <property type="entry name" value="Sporulation related repeat"/>
    <property type="match status" value="1"/>
</dbReference>
<comment type="caution">
    <text evidence="4">The sequence shown here is derived from an EMBL/GenBank/DDBJ whole genome shotgun (WGS) entry which is preliminary data.</text>
</comment>
<dbReference type="EMBL" id="JBHUIG010000019">
    <property type="protein sequence ID" value="MFD2320751.1"/>
    <property type="molecule type" value="Genomic_DNA"/>
</dbReference>
<keyword evidence="2" id="KW-0812">Transmembrane</keyword>
<proteinExistence type="predicted"/>
<sequence length="524" mass="52716">MPAPSEDAISAPPATIDFGRQAAPARQEPAFAEPGTADTPKSPSKLPPSIASAFAAAAYALQHGDDAAAPNERAGAGAHSGVTSFMGGQGTGLMPGLYASLIGEPSRDYYLRLFERFDALGKPLPTWNLAAGLFTLPWCGLRGLWQEGGLYALAAGGTGLVWGLLLRPALGLPPAIAHGIDATLILLAIAIPGLGANALYWHHVRRHTLQAIGEAPNMAAAHERLARSAATPLRKRLAVAAGAVLAAAAAAGIWALPGTPHFMAAQTEVIPSEAIPAAAPVSPAAPAVAPMPAAAVAAVETPRTEPAPTPAPTPVPIPQPQEPVAQAEARPDPQAPLPAAGSTVSGTVEPMPVVAAAGAAGAVAATAAAAIPVKAALVPAKAPAPAPAPAPASVHAATPAPAKPSKVATETKPAKPAKSAEPVAKAPAPAKAASAALEPGNYYINIGVFSEAGNAGRVVERLEKAKLPTLSQTLHSNRGEIVRVRSGPFAKQRSADQAAAKIRAMGMEATVFHHAPAEGRSARR</sequence>
<organism evidence="4 5">
    <name type="scientific">Delftia deserti</name>
    <dbReference type="NCBI Taxonomy" id="1651218"/>
    <lineage>
        <taxon>Bacteria</taxon>
        <taxon>Pseudomonadati</taxon>
        <taxon>Pseudomonadota</taxon>
        <taxon>Betaproteobacteria</taxon>
        <taxon>Burkholderiales</taxon>
        <taxon>Comamonadaceae</taxon>
        <taxon>Delftia</taxon>
    </lineage>
</organism>
<name>A0ABW5ESX5_9BURK</name>
<feature type="transmembrane region" description="Helical" evidence="2">
    <location>
        <begin position="237"/>
        <end position="256"/>
    </location>
</feature>
<accession>A0ABW5ESX5</accession>
<gene>
    <name evidence="4" type="ORF">ACFSPV_18785</name>
</gene>
<feature type="region of interest" description="Disordered" evidence="1">
    <location>
        <begin position="382"/>
        <end position="428"/>
    </location>
</feature>
<dbReference type="Gene3D" id="3.30.70.1070">
    <property type="entry name" value="Sporulation related repeat"/>
    <property type="match status" value="1"/>
</dbReference>
<protein>
    <submittedName>
        <fullName evidence="4">SPOR domain-containing protein</fullName>
    </submittedName>
</protein>
<feature type="region of interest" description="Disordered" evidence="1">
    <location>
        <begin position="299"/>
        <end position="344"/>
    </location>
</feature>
<feature type="region of interest" description="Disordered" evidence="1">
    <location>
        <begin position="1"/>
        <end position="46"/>
    </location>
</feature>
<keyword evidence="2" id="KW-0472">Membrane</keyword>
<dbReference type="PROSITE" id="PS51724">
    <property type="entry name" value="SPOR"/>
    <property type="match status" value="1"/>
</dbReference>
<keyword evidence="5" id="KW-1185">Reference proteome</keyword>
<dbReference type="InterPro" id="IPR036680">
    <property type="entry name" value="SPOR-like_sf"/>
</dbReference>
<evidence type="ECO:0000259" key="3">
    <source>
        <dbReference type="PROSITE" id="PS51724"/>
    </source>
</evidence>
<feature type="compositionally biased region" description="Low complexity" evidence="1">
    <location>
        <begin position="391"/>
        <end position="428"/>
    </location>
</feature>
<evidence type="ECO:0000313" key="5">
    <source>
        <dbReference type="Proteomes" id="UP001597287"/>
    </source>
</evidence>
<feature type="compositionally biased region" description="Pro residues" evidence="1">
    <location>
        <begin position="305"/>
        <end position="321"/>
    </location>
</feature>
<evidence type="ECO:0000256" key="1">
    <source>
        <dbReference type="SAM" id="MobiDB-lite"/>
    </source>
</evidence>
<dbReference type="Pfam" id="PF05036">
    <property type="entry name" value="SPOR"/>
    <property type="match status" value="1"/>
</dbReference>
<evidence type="ECO:0000313" key="4">
    <source>
        <dbReference type="EMBL" id="MFD2320751.1"/>
    </source>
</evidence>
<reference evidence="5" key="1">
    <citation type="journal article" date="2019" name="Int. J. Syst. Evol. Microbiol.">
        <title>The Global Catalogue of Microorganisms (GCM) 10K type strain sequencing project: providing services to taxonomists for standard genome sequencing and annotation.</title>
        <authorList>
            <consortium name="The Broad Institute Genomics Platform"/>
            <consortium name="The Broad Institute Genome Sequencing Center for Infectious Disease"/>
            <person name="Wu L."/>
            <person name="Ma J."/>
        </authorList>
    </citation>
    <scope>NUCLEOTIDE SEQUENCE [LARGE SCALE GENOMIC DNA]</scope>
    <source>
        <strain evidence="5">CCUG 62793</strain>
    </source>
</reference>
<dbReference type="Proteomes" id="UP001597287">
    <property type="component" value="Unassembled WGS sequence"/>
</dbReference>
<feature type="transmembrane region" description="Helical" evidence="2">
    <location>
        <begin position="150"/>
        <end position="170"/>
    </location>
</feature>
<dbReference type="InterPro" id="IPR007730">
    <property type="entry name" value="SPOR-like_dom"/>
</dbReference>
<feature type="domain" description="SPOR" evidence="3">
    <location>
        <begin position="436"/>
        <end position="516"/>
    </location>
</feature>
<keyword evidence="2" id="KW-1133">Transmembrane helix</keyword>
<evidence type="ECO:0000256" key="2">
    <source>
        <dbReference type="SAM" id="Phobius"/>
    </source>
</evidence>
<feature type="transmembrane region" description="Helical" evidence="2">
    <location>
        <begin position="176"/>
        <end position="200"/>
    </location>
</feature>